<reference evidence="1 2" key="1">
    <citation type="submission" date="2017-11" db="EMBL/GenBank/DDBJ databases">
        <title>Understudied soil microbes with underappreciated capabilities: Untangling the Clostridium saccharolyticum group.</title>
        <authorList>
            <person name="Leschine S."/>
        </authorList>
    </citation>
    <scope>NUCLEOTIDE SEQUENCE [LARGE SCALE GENOMIC DNA]</scope>
    <source>
        <strain evidence="1 2">18A</strain>
    </source>
</reference>
<protein>
    <recommendedName>
        <fullName evidence="3">DUF5050 domain-containing protein</fullName>
    </recommendedName>
</protein>
<dbReference type="OrthoDB" id="9780310at2"/>
<dbReference type="EMBL" id="PGET01000001">
    <property type="protein sequence ID" value="PJJ30873.1"/>
    <property type="molecule type" value="Genomic_DNA"/>
</dbReference>
<organism evidence="1 2">
    <name type="scientific">[Clostridium] celerecrescens 18A</name>
    <dbReference type="NCBI Taxonomy" id="1286362"/>
    <lineage>
        <taxon>Bacteria</taxon>
        <taxon>Bacillati</taxon>
        <taxon>Bacillota</taxon>
        <taxon>Clostridia</taxon>
        <taxon>Lachnospirales</taxon>
        <taxon>Lachnospiraceae</taxon>
        <taxon>Lacrimispora</taxon>
    </lineage>
</organism>
<comment type="caution">
    <text evidence="1">The sequence shown here is derived from an EMBL/GenBank/DDBJ whole genome shotgun (WGS) entry which is preliminary data.</text>
</comment>
<proteinExistence type="predicted"/>
<evidence type="ECO:0000313" key="1">
    <source>
        <dbReference type="EMBL" id="PJJ30873.1"/>
    </source>
</evidence>
<accession>A0A2M8ZBQ8</accession>
<dbReference type="AlphaFoldDB" id="A0A2M8ZBQ8"/>
<gene>
    <name evidence="1" type="ORF">H171_4493</name>
</gene>
<dbReference type="RefSeq" id="WP_100307072.1">
    <property type="nucleotide sequence ID" value="NZ_PGET01000001.1"/>
</dbReference>
<evidence type="ECO:0008006" key="3">
    <source>
        <dbReference type="Google" id="ProtNLM"/>
    </source>
</evidence>
<dbReference type="Proteomes" id="UP000231092">
    <property type="component" value="Unassembled WGS sequence"/>
</dbReference>
<sequence length="219" mass="26314">MKFRNIEKKYNNGYSDLMGTDRWLYSYDNYISLYEIKELKDMNEPIKGNELTFFSYPDGKSYTPYELEYGIYYEHIIFIEGIIYFIRADFNIDQLYIVKYIPDKNVLTEMFHFDIKDLDLYNIKLAKYPLMLMSVDHECIVYYPEKLTIKMEARDSFIVRDGDVFYFNRWVEEGIDENDNITSDYKYYDNIVKISKSGEVLSIEKGNLSEMPNGEMWIL</sequence>
<evidence type="ECO:0000313" key="2">
    <source>
        <dbReference type="Proteomes" id="UP000231092"/>
    </source>
</evidence>
<name>A0A2M8ZBQ8_9FIRM</name>